<dbReference type="AlphaFoldDB" id="A0A833Z899"/>
<dbReference type="EMBL" id="JABVXQ010000011">
    <property type="protein sequence ID" value="KAF6086161.1"/>
    <property type="molecule type" value="Genomic_DNA"/>
</dbReference>
<feature type="transmembrane region" description="Helical" evidence="1">
    <location>
        <begin position="21"/>
        <end position="41"/>
    </location>
</feature>
<feature type="transmembrane region" description="Helical" evidence="1">
    <location>
        <begin position="47"/>
        <end position="64"/>
    </location>
</feature>
<evidence type="ECO:0000313" key="3">
    <source>
        <dbReference type="Proteomes" id="UP000664940"/>
    </source>
</evidence>
<keyword evidence="1" id="KW-1133">Transmembrane helix</keyword>
<gene>
    <name evidence="2" type="ORF">HJG60_008367</name>
</gene>
<accession>A0A833Z899</accession>
<evidence type="ECO:0000313" key="2">
    <source>
        <dbReference type="EMBL" id="KAF6086161.1"/>
    </source>
</evidence>
<reference evidence="2 3" key="1">
    <citation type="journal article" date="2020" name="Nature">
        <title>Six reference-quality genomes reveal evolution of bat adaptations.</title>
        <authorList>
            <person name="Jebb D."/>
            <person name="Huang Z."/>
            <person name="Pippel M."/>
            <person name="Hughes G.M."/>
            <person name="Lavrichenko K."/>
            <person name="Devanna P."/>
            <person name="Winkler S."/>
            <person name="Jermiin L.S."/>
            <person name="Skirmuntt E.C."/>
            <person name="Katzourakis A."/>
            <person name="Burkitt-Gray L."/>
            <person name="Ray D.A."/>
            <person name="Sullivan K.A.M."/>
            <person name="Roscito J.G."/>
            <person name="Kirilenko B.M."/>
            <person name="Davalos L.M."/>
            <person name="Corthals A.P."/>
            <person name="Power M.L."/>
            <person name="Jones G."/>
            <person name="Ransome R.D."/>
            <person name="Dechmann D.K.N."/>
            <person name="Locatelli A.G."/>
            <person name="Puechmaille S.J."/>
            <person name="Fedrigo O."/>
            <person name="Jarvis E.D."/>
            <person name="Hiller M."/>
            <person name="Vernes S.C."/>
            <person name="Myers E.W."/>
            <person name="Teeling E.C."/>
        </authorList>
    </citation>
    <scope>NUCLEOTIDE SEQUENCE [LARGE SCALE GENOMIC DNA]</scope>
    <source>
        <strain evidence="2">Bat1K_MPI-CBG_1</strain>
    </source>
</reference>
<comment type="caution">
    <text evidence="2">The sequence shown here is derived from an EMBL/GenBank/DDBJ whole genome shotgun (WGS) entry which is preliminary data.</text>
</comment>
<proteinExistence type="predicted"/>
<protein>
    <submittedName>
        <fullName evidence="2">Uncharacterized protein</fullName>
    </submittedName>
</protein>
<evidence type="ECO:0000256" key="1">
    <source>
        <dbReference type="SAM" id="Phobius"/>
    </source>
</evidence>
<keyword evidence="1" id="KW-0812">Transmembrane</keyword>
<feature type="transmembrane region" description="Helical" evidence="1">
    <location>
        <begin position="71"/>
        <end position="88"/>
    </location>
</feature>
<keyword evidence="1" id="KW-0472">Membrane</keyword>
<organism evidence="2 3">
    <name type="scientific">Phyllostomus discolor</name>
    <name type="common">pale spear-nosed bat</name>
    <dbReference type="NCBI Taxonomy" id="89673"/>
    <lineage>
        <taxon>Eukaryota</taxon>
        <taxon>Metazoa</taxon>
        <taxon>Chordata</taxon>
        <taxon>Craniata</taxon>
        <taxon>Vertebrata</taxon>
        <taxon>Euteleostomi</taxon>
        <taxon>Mammalia</taxon>
        <taxon>Eutheria</taxon>
        <taxon>Laurasiatheria</taxon>
        <taxon>Chiroptera</taxon>
        <taxon>Yangochiroptera</taxon>
        <taxon>Phyllostomidae</taxon>
        <taxon>Phyllostominae</taxon>
        <taxon>Phyllostomus</taxon>
    </lineage>
</organism>
<name>A0A833Z899_9CHIR</name>
<feature type="transmembrane region" description="Helical" evidence="1">
    <location>
        <begin position="94"/>
        <end position="119"/>
    </location>
</feature>
<sequence length="127" mass="14342">MSGSVPPQPCQHLVLITVSHFNHFASCVGISHCGLICISLMTNDVEYLFMYLFATCIFSLVMYLHVSAHFLIVLFVFIILSFESSLYVPDTRPLSYMCFANMSSQSVICLFILLTGTFAEQKFLKFC</sequence>
<dbReference type="Proteomes" id="UP000664940">
    <property type="component" value="Unassembled WGS sequence"/>
</dbReference>